<name>A0A255ZZQ2_9FLAO</name>
<comment type="caution">
    <text evidence="3">The sequence shown here is derived from an EMBL/GenBank/DDBJ whole genome shotgun (WGS) entry which is preliminary data.</text>
</comment>
<evidence type="ECO:0000256" key="1">
    <source>
        <dbReference type="SAM" id="SignalP"/>
    </source>
</evidence>
<evidence type="ECO:0000259" key="2">
    <source>
        <dbReference type="Pfam" id="PF20448"/>
    </source>
</evidence>
<reference evidence="3 4" key="1">
    <citation type="submission" date="2017-07" db="EMBL/GenBank/DDBJ databases">
        <title>Flavobacterium cyanobacteriorum sp. nov., isolated from cyanobacterial aggregates in a eutrophic lake.</title>
        <authorList>
            <person name="Cai H."/>
        </authorList>
    </citation>
    <scope>NUCLEOTIDE SEQUENCE [LARGE SCALE GENOMIC DNA]</scope>
    <source>
        <strain evidence="3 4">TH021</strain>
    </source>
</reference>
<evidence type="ECO:0000313" key="4">
    <source>
        <dbReference type="Proteomes" id="UP000216605"/>
    </source>
</evidence>
<keyword evidence="1" id="KW-0732">Signal</keyword>
<organism evidence="3 4">
    <name type="scientific">Flavobacterium cyanobacteriorum</name>
    <dbReference type="NCBI Taxonomy" id="2022802"/>
    <lineage>
        <taxon>Bacteria</taxon>
        <taxon>Pseudomonadati</taxon>
        <taxon>Bacteroidota</taxon>
        <taxon>Flavobacteriia</taxon>
        <taxon>Flavobacteriales</taxon>
        <taxon>Flavobacteriaceae</taxon>
        <taxon>Flavobacterium</taxon>
    </lineage>
</organism>
<gene>
    <name evidence="3" type="ORF">CHU92_01480</name>
</gene>
<keyword evidence="4" id="KW-1185">Reference proteome</keyword>
<dbReference type="RefSeq" id="WP_129582975.1">
    <property type="nucleotide sequence ID" value="NZ_NOXV01000119.1"/>
</dbReference>
<dbReference type="EMBL" id="NOXV01000119">
    <property type="protein sequence ID" value="OYQ46364.1"/>
    <property type="molecule type" value="Genomic_DNA"/>
</dbReference>
<dbReference type="InterPro" id="IPR046551">
    <property type="entry name" value="DUF6705"/>
</dbReference>
<feature type="domain" description="DUF6705" evidence="2">
    <location>
        <begin position="1"/>
        <end position="120"/>
    </location>
</feature>
<feature type="signal peptide" evidence="1">
    <location>
        <begin position="1"/>
        <end position="17"/>
    </location>
</feature>
<accession>A0A255ZZQ2</accession>
<feature type="chain" id="PRO_5012174595" description="DUF6705 domain-containing protein" evidence="1">
    <location>
        <begin position="18"/>
        <end position="123"/>
    </location>
</feature>
<sequence length="123" mass="14175">MKNIIVYLCFVFSAATAQNLPVLSTTSLNNPFIDFEHWKKGNYAKDTGNTRDQYVGTWQYSQGNTVFQVRIFKQDQVLFDRVFNGQVEDYGYLDCVILKYRLVKNGVVIFDNLASTSYNTDES</sequence>
<evidence type="ECO:0000313" key="3">
    <source>
        <dbReference type="EMBL" id="OYQ46364.1"/>
    </source>
</evidence>
<dbReference type="OrthoDB" id="1360329at2"/>
<protein>
    <recommendedName>
        <fullName evidence="2">DUF6705 domain-containing protein</fullName>
    </recommendedName>
</protein>
<dbReference type="AlphaFoldDB" id="A0A255ZZQ2"/>
<dbReference type="Proteomes" id="UP000216605">
    <property type="component" value="Unassembled WGS sequence"/>
</dbReference>
<dbReference type="Pfam" id="PF20448">
    <property type="entry name" value="DUF6705"/>
    <property type="match status" value="1"/>
</dbReference>
<feature type="non-terminal residue" evidence="3">
    <location>
        <position position="123"/>
    </location>
</feature>
<proteinExistence type="predicted"/>